<dbReference type="Proteomes" id="UP000499080">
    <property type="component" value="Unassembled WGS sequence"/>
</dbReference>
<evidence type="ECO:0000313" key="2">
    <source>
        <dbReference type="Proteomes" id="UP000499080"/>
    </source>
</evidence>
<dbReference type="EMBL" id="BGPR01057525">
    <property type="protein sequence ID" value="GBO33827.1"/>
    <property type="molecule type" value="Genomic_DNA"/>
</dbReference>
<protein>
    <submittedName>
        <fullName evidence="1">Uncharacterized protein</fullName>
    </submittedName>
</protein>
<sequence>MTIQAGKSITSYSVSLRPTKWIIEDVIFFSQHDSFPAYLRRFHLFDNDYCSFSGIGTALHYATECIFTMSWHMMKSVPNFEQEWLKRIANNLVSRHKFRRIVKFIIEN</sequence>
<organism evidence="1 2">
    <name type="scientific">Araneus ventricosus</name>
    <name type="common">Orbweaver spider</name>
    <name type="synonym">Epeira ventricosa</name>
    <dbReference type="NCBI Taxonomy" id="182803"/>
    <lineage>
        <taxon>Eukaryota</taxon>
        <taxon>Metazoa</taxon>
        <taxon>Ecdysozoa</taxon>
        <taxon>Arthropoda</taxon>
        <taxon>Chelicerata</taxon>
        <taxon>Arachnida</taxon>
        <taxon>Araneae</taxon>
        <taxon>Araneomorphae</taxon>
        <taxon>Entelegynae</taxon>
        <taxon>Araneoidea</taxon>
        <taxon>Araneidae</taxon>
        <taxon>Araneus</taxon>
    </lineage>
</organism>
<proteinExistence type="predicted"/>
<comment type="caution">
    <text evidence="1">The sequence shown here is derived from an EMBL/GenBank/DDBJ whole genome shotgun (WGS) entry which is preliminary data.</text>
</comment>
<gene>
    <name evidence="1" type="ORF">AVEN_124853_1</name>
</gene>
<reference evidence="1 2" key="1">
    <citation type="journal article" date="2019" name="Sci. Rep.">
        <title>Orb-weaving spider Araneus ventricosus genome elucidates the spidroin gene catalogue.</title>
        <authorList>
            <person name="Kono N."/>
            <person name="Nakamura H."/>
            <person name="Ohtoshi R."/>
            <person name="Moran D.A.P."/>
            <person name="Shinohara A."/>
            <person name="Yoshida Y."/>
            <person name="Fujiwara M."/>
            <person name="Mori M."/>
            <person name="Tomita M."/>
            <person name="Arakawa K."/>
        </authorList>
    </citation>
    <scope>NUCLEOTIDE SEQUENCE [LARGE SCALE GENOMIC DNA]</scope>
</reference>
<keyword evidence="2" id="KW-1185">Reference proteome</keyword>
<evidence type="ECO:0000313" key="1">
    <source>
        <dbReference type="EMBL" id="GBO33827.1"/>
    </source>
</evidence>
<accession>A0A4Y2WCP0</accession>
<dbReference type="AlphaFoldDB" id="A0A4Y2WCP0"/>
<name>A0A4Y2WCP0_ARAVE</name>